<organism evidence="8 9">
    <name type="scientific">Rotaria socialis</name>
    <dbReference type="NCBI Taxonomy" id="392032"/>
    <lineage>
        <taxon>Eukaryota</taxon>
        <taxon>Metazoa</taxon>
        <taxon>Spiralia</taxon>
        <taxon>Gnathifera</taxon>
        <taxon>Rotifera</taxon>
        <taxon>Eurotatoria</taxon>
        <taxon>Bdelloidea</taxon>
        <taxon>Philodinida</taxon>
        <taxon>Philodinidae</taxon>
        <taxon>Rotaria</taxon>
    </lineage>
</organism>
<feature type="transmembrane region" description="Helical" evidence="7">
    <location>
        <begin position="154"/>
        <end position="176"/>
    </location>
</feature>
<dbReference type="GO" id="GO:0043005">
    <property type="term" value="C:neuron projection"/>
    <property type="evidence" value="ECO:0007669"/>
    <property type="project" value="TreeGrafter"/>
</dbReference>
<feature type="transmembrane region" description="Helical" evidence="7">
    <location>
        <begin position="112"/>
        <end position="133"/>
    </location>
</feature>
<comment type="caution">
    <text evidence="8">The sequence shown here is derived from an EMBL/GenBank/DDBJ whole genome shotgun (WGS) entry which is preliminary data.</text>
</comment>
<evidence type="ECO:0000256" key="6">
    <source>
        <dbReference type="PIRSR" id="PIRSR600175-1"/>
    </source>
</evidence>
<evidence type="ECO:0000256" key="1">
    <source>
        <dbReference type="ARBA" id="ARBA00004141"/>
    </source>
</evidence>
<evidence type="ECO:0000313" key="9">
    <source>
        <dbReference type="Proteomes" id="UP000663873"/>
    </source>
</evidence>
<feature type="transmembrane region" description="Helical" evidence="7">
    <location>
        <begin position="37"/>
        <end position="58"/>
    </location>
</feature>
<keyword evidence="9" id="KW-1185">Reference proteome</keyword>
<dbReference type="PANTHER" id="PTHR11616:SF279">
    <property type="entry name" value="SODIUM-DEPENDENT SEROTONIN TRANSPORTER"/>
    <property type="match status" value="1"/>
</dbReference>
<evidence type="ECO:0000256" key="3">
    <source>
        <dbReference type="ARBA" id="ARBA00022692"/>
    </source>
</evidence>
<keyword evidence="6" id="KW-0479">Metal-binding</keyword>
<dbReference type="AlphaFoldDB" id="A0A821FQM5"/>
<dbReference type="Proteomes" id="UP000663873">
    <property type="component" value="Unassembled WGS sequence"/>
</dbReference>
<evidence type="ECO:0000256" key="4">
    <source>
        <dbReference type="ARBA" id="ARBA00022989"/>
    </source>
</evidence>
<feature type="binding site" evidence="6">
    <location>
        <position position="52"/>
    </location>
    <ligand>
        <name>Na(+)</name>
        <dbReference type="ChEBI" id="CHEBI:29101"/>
        <label>1</label>
    </ligand>
</feature>
<proteinExistence type="predicted"/>
<dbReference type="GO" id="GO:0046872">
    <property type="term" value="F:metal ion binding"/>
    <property type="evidence" value="ECO:0007669"/>
    <property type="project" value="UniProtKB-KW"/>
</dbReference>
<evidence type="ECO:0000256" key="7">
    <source>
        <dbReference type="SAM" id="Phobius"/>
    </source>
</evidence>
<dbReference type="SUPFAM" id="SSF161070">
    <property type="entry name" value="SNF-like"/>
    <property type="match status" value="1"/>
</dbReference>
<dbReference type="PRINTS" id="PR00176">
    <property type="entry name" value="NANEUSMPORT"/>
</dbReference>
<feature type="binding site" evidence="6">
    <location>
        <position position="49"/>
    </location>
    <ligand>
        <name>Na(+)</name>
        <dbReference type="ChEBI" id="CHEBI:29101"/>
        <label>2</label>
    </ligand>
</feature>
<dbReference type="GO" id="GO:0006865">
    <property type="term" value="P:amino acid transport"/>
    <property type="evidence" value="ECO:0007669"/>
    <property type="project" value="TreeGrafter"/>
</dbReference>
<sequence>MASVSSKTIEQVIEDKGSELVFIVYPHTIALMNWSTLWSILFFFMLITLGIDSTFGGLESIITGLCDEFPNLFGRHRSLFVLGVLVICYLGALPTCTYGGDYIVNLMNEIAVAPALLFVVFLECIAVSWFYGVNRMADDIEAMIGSRPSLFWRAIWYLISPIFLLMIFYISMSNLLAGNIEIKRVNLRNLPTNVQIWSYLIVFVPILCIPAYAVYKLIITPGRNFDERLRRSIQPEESYHEHLHGLSNGEQLEQDKIQIL</sequence>
<comment type="subcellular location">
    <subcellularLocation>
        <location evidence="1">Membrane</location>
        <topology evidence="1">Multi-pass membrane protein</topology>
    </subcellularLocation>
</comment>
<protein>
    <submittedName>
        <fullName evidence="8">Uncharacterized protein</fullName>
    </submittedName>
</protein>
<feature type="transmembrane region" description="Helical" evidence="7">
    <location>
        <begin position="79"/>
        <end position="100"/>
    </location>
</feature>
<dbReference type="EMBL" id="CAJOBP010030260">
    <property type="protein sequence ID" value="CAF4654725.1"/>
    <property type="molecule type" value="Genomic_DNA"/>
</dbReference>
<dbReference type="GO" id="GO:0005335">
    <property type="term" value="F:serotonin:sodium:chloride symporter activity"/>
    <property type="evidence" value="ECO:0007669"/>
    <property type="project" value="TreeGrafter"/>
</dbReference>
<evidence type="ECO:0000256" key="5">
    <source>
        <dbReference type="ARBA" id="ARBA00023136"/>
    </source>
</evidence>
<keyword evidence="3 7" id="KW-0812">Transmembrane</keyword>
<evidence type="ECO:0000313" key="8">
    <source>
        <dbReference type="EMBL" id="CAF4654725.1"/>
    </source>
</evidence>
<feature type="binding site" evidence="6">
    <location>
        <position position="53"/>
    </location>
    <ligand>
        <name>Na(+)</name>
        <dbReference type="ChEBI" id="CHEBI:29101"/>
        <label>1</label>
    </ligand>
</feature>
<keyword evidence="5 7" id="KW-0472">Membrane</keyword>
<dbReference type="GO" id="GO:0005886">
    <property type="term" value="C:plasma membrane"/>
    <property type="evidence" value="ECO:0007669"/>
    <property type="project" value="TreeGrafter"/>
</dbReference>
<keyword evidence="4 7" id="KW-1133">Transmembrane helix</keyword>
<dbReference type="PROSITE" id="PS50267">
    <property type="entry name" value="NA_NEUROTRAN_SYMP_3"/>
    <property type="match status" value="1"/>
</dbReference>
<feature type="transmembrane region" description="Helical" evidence="7">
    <location>
        <begin position="196"/>
        <end position="215"/>
    </location>
</feature>
<reference evidence="8" key="1">
    <citation type="submission" date="2021-02" db="EMBL/GenBank/DDBJ databases">
        <authorList>
            <person name="Nowell W R."/>
        </authorList>
    </citation>
    <scope>NUCLEOTIDE SEQUENCE</scope>
</reference>
<dbReference type="Pfam" id="PF00209">
    <property type="entry name" value="SNF"/>
    <property type="match status" value="1"/>
</dbReference>
<gene>
    <name evidence="8" type="ORF">UJA718_LOCUS33914</name>
</gene>
<dbReference type="InterPro" id="IPR037272">
    <property type="entry name" value="SNS_sf"/>
</dbReference>
<accession>A0A821FQM5</accession>
<dbReference type="GO" id="GO:0051378">
    <property type="term" value="F:serotonin binding"/>
    <property type="evidence" value="ECO:0007669"/>
    <property type="project" value="TreeGrafter"/>
</dbReference>
<dbReference type="PANTHER" id="PTHR11616">
    <property type="entry name" value="SODIUM/CHLORIDE DEPENDENT TRANSPORTER"/>
    <property type="match status" value="1"/>
</dbReference>
<name>A0A821FQM5_9BILA</name>
<evidence type="ECO:0000256" key="2">
    <source>
        <dbReference type="ARBA" id="ARBA00022448"/>
    </source>
</evidence>
<keyword evidence="2" id="KW-0813">Transport</keyword>
<keyword evidence="6" id="KW-0915">Sodium</keyword>
<dbReference type="InterPro" id="IPR000175">
    <property type="entry name" value="Na/ntran_symport"/>
</dbReference>
<dbReference type="GO" id="GO:0098793">
    <property type="term" value="C:presynapse"/>
    <property type="evidence" value="ECO:0007669"/>
    <property type="project" value="GOC"/>
</dbReference>